<feature type="binding site" evidence="14">
    <location>
        <position position="204"/>
    </location>
    <ligand>
        <name>Mg(2+)</name>
        <dbReference type="ChEBI" id="CHEBI:18420"/>
    </ligand>
</feature>
<dbReference type="InterPro" id="IPR001952">
    <property type="entry name" value="Alkaline_phosphatase"/>
</dbReference>
<evidence type="ECO:0000256" key="9">
    <source>
        <dbReference type="ARBA" id="ARBA00022842"/>
    </source>
</evidence>
<comment type="cofactor">
    <cofactor evidence="14">
        <name>Zn(2+)</name>
        <dbReference type="ChEBI" id="CHEBI:29105"/>
    </cofactor>
    <text evidence="14">Binds 2 Zn(2+) ions.</text>
</comment>
<reference evidence="17 18" key="1">
    <citation type="journal article" date="2015" name="Nat. Commun.">
        <title>Lucilia cuprina genome unlocks parasitic fly biology to underpin future interventions.</title>
        <authorList>
            <person name="Anstead C.A."/>
            <person name="Korhonen P.K."/>
            <person name="Young N.D."/>
            <person name="Hall R.S."/>
            <person name="Jex A.R."/>
            <person name="Murali S.C."/>
            <person name="Hughes D.S."/>
            <person name="Lee S.F."/>
            <person name="Perry T."/>
            <person name="Stroehlein A.J."/>
            <person name="Ansell B.R."/>
            <person name="Breugelmans B."/>
            <person name="Hofmann A."/>
            <person name="Qu J."/>
            <person name="Dugan S."/>
            <person name="Lee S.L."/>
            <person name="Chao H."/>
            <person name="Dinh H."/>
            <person name="Han Y."/>
            <person name="Doddapaneni H.V."/>
            <person name="Worley K.C."/>
            <person name="Muzny D.M."/>
            <person name="Ioannidis P."/>
            <person name="Waterhouse R.M."/>
            <person name="Zdobnov E.M."/>
            <person name="James P.J."/>
            <person name="Bagnall N.H."/>
            <person name="Kotze A.C."/>
            <person name="Gibbs R.A."/>
            <person name="Richards S."/>
            <person name="Batterham P."/>
            <person name="Gasser R.B."/>
        </authorList>
    </citation>
    <scope>NUCLEOTIDE SEQUENCE [LARGE SCALE GENOMIC DNA]</scope>
    <source>
        <strain evidence="17 18">LS</strain>
        <tissue evidence="17">Full body</tissue>
    </source>
</reference>
<keyword evidence="5" id="KW-0336">GPI-anchor</keyword>
<dbReference type="EMBL" id="JRES01000749">
    <property type="protein sequence ID" value="KNC28776.1"/>
    <property type="molecule type" value="Genomic_DNA"/>
</dbReference>
<protein>
    <recommendedName>
        <fullName evidence="3">alkaline phosphatase</fullName>
        <ecNumber evidence="3">3.1.3.1</ecNumber>
    </recommendedName>
</protein>
<dbReference type="OrthoDB" id="5818554at2759"/>
<gene>
    <name evidence="17" type="ORF">FF38_09942</name>
</gene>
<keyword evidence="18" id="KW-1185">Reference proteome</keyword>
<keyword evidence="4" id="KW-1003">Cell membrane</keyword>
<keyword evidence="7" id="KW-0378">Hydrolase</keyword>
<feature type="binding site" evidence="14">
    <location>
        <position position="370"/>
    </location>
    <ligand>
        <name>Zn(2+)</name>
        <dbReference type="ChEBI" id="CHEBI:29105"/>
        <label>2</label>
    </ligand>
</feature>
<comment type="subcellular location">
    <subcellularLocation>
        <location evidence="1">Cell membrane</location>
        <topology evidence="1">Lipid-anchor</topology>
        <topology evidence="1">GPI-anchor</topology>
    </subcellularLocation>
</comment>
<evidence type="ECO:0000256" key="4">
    <source>
        <dbReference type="ARBA" id="ARBA00022475"/>
    </source>
</evidence>
<keyword evidence="11" id="KW-0325">Glycoprotein</keyword>
<feature type="binding site" evidence="14">
    <location>
        <position position="202"/>
    </location>
    <ligand>
        <name>Mg(2+)</name>
        <dbReference type="ChEBI" id="CHEBI:18420"/>
    </ligand>
</feature>
<dbReference type="Gene3D" id="3.40.720.10">
    <property type="entry name" value="Alkaline Phosphatase, subunit A"/>
    <property type="match status" value="1"/>
</dbReference>
<dbReference type="PANTHER" id="PTHR11596:SF91">
    <property type="entry name" value="ALKALINE PHOSPHATASE-RELATED"/>
    <property type="match status" value="1"/>
</dbReference>
<dbReference type="EC" id="3.1.3.1" evidence="3"/>
<dbReference type="GO" id="GO:0004035">
    <property type="term" value="F:alkaline phosphatase activity"/>
    <property type="evidence" value="ECO:0007669"/>
    <property type="project" value="UniProtKB-EC"/>
</dbReference>
<evidence type="ECO:0000256" key="8">
    <source>
        <dbReference type="ARBA" id="ARBA00022833"/>
    </source>
</evidence>
<dbReference type="GO" id="GO:0098552">
    <property type="term" value="C:side of membrane"/>
    <property type="evidence" value="ECO:0007669"/>
    <property type="project" value="UniProtKB-KW"/>
</dbReference>
<dbReference type="SMART" id="SM00098">
    <property type="entry name" value="alkPPc"/>
    <property type="match status" value="1"/>
</dbReference>
<dbReference type="InterPro" id="IPR017850">
    <property type="entry name" value="Alkaline_phosphatase_core_sf"/>
</dbReference>
<evidence type="ECO:0000256" key="7">
    <source>
        <dbReference type="ARBA" id="ARBA00022801"/>
    </source>
</evidence>
<feature type="binding site" evidence="14">
    <location>
        <position position="485"/>
    </location>
    <ligand>
        <name>Zn(2+)</name>
        <dbReference type="ChEBI" id="CHEBI:29105"/>
        <label>2</label>
    </ligand>
</feature>
<feature type="binding site" evidence="14">
    <location>
        <position position="89"/>
    </location>
    <ligand>
        <name>Mg(2+)</name>
        <dbReference type="ChEBI" id="CHEBI:18420"/>
    </ligand>
</feature>
<evidence type="ECO:0000256" key="14">
    <source>
        <dbReference type="PIRSR" id="PIRSR601952-2"/>
    </source>
</evidence>
<dbReference type="FunFam" id="3.40.720.10:FF:000008">
    <property type="entry name" value="Alkaline phosphatase"/>
    <property type="match status" value="1"/>
</dbReference>
<keyword evidence="9 14" id="KW-0460">Magnesium</keyword>
<feature type="binding site" evidence="14">
    <location>
        <position position="408"/>
    </location>
    <ligand>
        <name>Zn(2+)</name>
        <dbReference type="ChEBI" id="CHEBI:29105"/>
        <label>2</label>
    </ligand>
</feature>
<dbReference type="PRINTS" id="PR00113">
    <property type="entry name" value="ALKPHPHTASE"/>
</dbReference>
<evidence type="ECO:0000313" key="17">
    <source>
        <dbReference type="EMBL" id="KNC28776.1"/>
    </source>
</evidence>
<feature type="binding site" evidence="14">
    <location>
        <position position="366"/>
    </location>
    <ligand>
        <name>Zn(2+)</name>
        <dbReference type="ChEBI" id="CHEBI:29105"/>
        <label>2</label>
    </ligand>
</feature>
<evidence type="ECO:0000256" key="3">
    <source>
        <dbReference type="ARBA" id="ARBA00012647"/>
    </source>
</evidence>
<evidence type="ECO:0000256" key="10">
    <source>
        <dbReference type="ARBA" id="ARBA00023136"/>
    </source>
</evidence>
<proteinExistence type="inferred from homology"/>
<dbReference type="GO" id="GO:0046872">
    <property type="term" value="F:metal ion binding"/>
    <property type="evidence" value="ECO:0007669"/>
    <property type="project" value="UniProtKB-KW"/>
</dbReference>
<keyword evidence="6 14" id="KW-0479">Metal-binding</keyword>
<sequence length="530" mass="58918">MTSNKLVGFVIVFIVNYLIKSAKCSDPYHGILENELNSNGRSFIKERITPEQEMKTEYWFEKAQNCLKKRVNQKQNNGKAKNIIFFLGDGMSIATLTAARILKGQRNGLSGEEAVLTMEKFPHTGLSKTYCTNAQTADSACSATAYLTGVKTNLRLIGVNAKVDYLNCRASKDLDNHVESIALWAQQAGKSTGIVTTTTITHASPSGNYAHVPSRHFESDFDIIKAGVLNPKDCLDIATQLIENEPGKHFDVMMGGGQTKFIPFTQNDTFGSKGERQDGKDLIQKWKTENPEGVFVSNLEELNNLDYNNTKKLFGLFHSSHLDYNARKKVLNPSQPRLKDMTASAIKMLQRNPKGYYVFIEGGRIDHGHHQNSAGYALDETIEFDEAIQTALEMTNDEDTLIVVTADHSHTMSMAGYPGRGNPILGLNEYDLDMDGVPYSVLNYAVGPKQYIEVKDNTWKRIDLTEETHDFIVKPSYIKKLSGHHAGEDVAIFARGPQSHLFSGTMEQNVIPHLMAYAACIGKGAKLCEE</sequence>
<evidence type="ECO:0000256" key="15">
    <source>
        <dbReference type="RuleBase" id="RU003946"/>
    </source>
</evidence>
<comment type="similarity">
    <text evidence="2 15">Belongs to the alkaline phosphatase family.</text>
</comment>
<comment type="cofactor">
    <cofactor evidence="14">
        <name>Mg(2+)</name>
        <dbReference type="ChEBI" id="CHEBI:18420"/>
    </cofactor>
    <text evidence="14">Binds 1 Mg(2+) ion.</text>
</comment>
<keyword evidence="12" id="KW-0449">Lipoprotein</keyword>
<dbReference type="OMA" id="YAIGKWQ"/>
<dbReference type="AlphaFoldDB" id="A0A0L0C919"/>
<dbReference type="CDD" id="cd16012">
    <property type="entry name" value="ALP"/>
    <property type="match status" value="1"/>
</dbReference>
<evidence type="ECO:0000256" key="2">
    <source>
        <dbReference type="ARBA" id="ARBA00005984"/>
    </source>
</evidence>
<evidence type="ECO:0000256" key="16">
    <source>
        <dbReference type="SAM" id="SignalP"/>
    </source>
</evidence>
<evidence type="ECO:0000256" key="12">
    <source>
        <dbReference type="ARBA" id="ARBA00023288"/>
    </source>
</evidence>
<evidence type="ECO:0000313" key="18">
    <source>
        <dbReference type="Proteomes" id="UP000037069"/>
    </source>
</evidence>
<evidence type="ECO:0000256" key="6">
    <source>
        <dbReference type="ARBA" id="ARBA00022723"/>
    </source>
</evidence>
<comment type="caution">
    <text evidence="17">The sequence shown here is derived from an EMBL/GenBank/DDBJ whole genome shotgun (WGS) entry which is preliminary data.</text>
</comment>
<keyword evidence="8 14" id="KW-0862">Zinc</keyword>
<evidence type="ECO:0000256" key="13">
    <source>
        <dbReference type="PIRSR" id="PIRSR601952-1"/>
    </source>
</evidence>
<feature type="binding site" evidence="14">
    <location>
        <position position="361"/>
    </location>
    <ligand>
        <name>Mg(2+)</name>
        <dbReference type="ChEBI" id="CHEBI:18420"/>
    </ligand>
</feature>
<feature type="binding site" evidence="14">
    <location>
        <position position="407"/>
    </location>
    <ligand>
        <name>Zn(2+)</name>
        <dbReference type="ChEBI" id="CHEBI:29105"/>
        <label>2</label>
    </ligand>
</feature>
<dbReference type="PANTHER" id="PTHR11596">
    <property type="entry name" value="ALKALINE PHOSPHATASE"/>
    <property type="match status" value="1"/>
</dbReference>
<feature type="binding site" evidence="14">
    <location>
        <position position="89"/>
    </location>
    <ligand>
        <name>Zn(2+)</name>
        <dbReference type="ChEBI" id="CHEBI:29105"/>
        <label>2</label>
    </ligand>
</feature>
<dbReference type="Pfam" id="PF00245">
    <property type="entry name" value="Alk_phosphatase"/>
    <property type="match status" value="1"/>
</dbReference>
<keyword evidence="10" id="KW-0472">Membrane</keyword>
<accession>A0A0L0C919</accession>
<evidence type="ECO:0000256" key="11">
    <source>
        <dbReference type="ARBA" id="ARBA00023180"/>
    </source>
</evidence>
<dbReference type="GO" id="GO:0005886">
    <property type="term" value="C:plasma membrane"/>
    <property type="evidence" value="ECO:0007669"/>
    <property type="project" value="UniProtKB-SubCell"/>
</dbReference>
<feature type="chain" id="PRO_5005536113" description="alkaline phosphatase" evidence="16">
    <location>
        <begin position="25"/>
        <end position="530"/>
    </location>
</feature>
<evidence type="ECO:0000256" key="5">
    <source>
        <dbReference type="ARBA" id="ARBA00022622"/>
    </source>
</evidence>
<evidence type="ECO:0000256" key="1">
    <source>
        <dbReference type="ARBA" id="ARBA00004609"/>
    </source>
</evidence>
<dbReference type="Proteomes" id="UP000037069">
    <property type="component" value="Unassembled WGS sequence"/>
</dbReference>
<organism evidence="17 18">
    <name type="scientific">Lucilia cuprina</name>
    <name type="common">Green bottle fly</name>
    <name type="synonym">Australian sheep blowfly</name>
    <dbReference type="NCBI Taxonomy" id="7375"/>
    <lineage>
        <taxon>Eukaryota</taxon>
        <taxon>Metazoa</taxon>
        <taxon>Ecdysozoa</taxon>
        <taxon>Arthropoda</taxon>
        <taxon>Hexapoda</taxon>
        <taxon>Insecta</taxon>
        <taxon>Pterygota</taxon>
        <taxon>Neoptera</taxon>
        <taxon>Endopterygota</taxon>
        <taxon>Diptera</taxon>
        <taxon>Brachycera</taxon>
        <taxon>Muscomorpha</taxon>
        <taxon>Oestroidea</taxon>
        <taxon>Calliphoridae</taxon>
        <taxon>Luciliinae</taxon>
        <taxon>Lucilia</taxon>
    </lineage>
</organism>
<keyword evidence="16" id="KW-0732">Signal</keyword>
<name>A0A0L0C919_LUCCU</name>
<feature type="active site" description="Phosphoserine intermediate" evidence="13">
    <location>
        <position position="139"/>
    </location>
</feature>
<dbReference type="SUPFAM" id="SSF53649">
    <property type="entry name" value="Alkaline phosphatase-like"/>
    <property type="match status" value="1"/>
</dbReference>
<feature type="signal peptide" evidence="16">
    <location>
        <begin position="1"/>
        <end position="24"/>
    </location>
</feature>